<dbReference type="InterPro" id="IPR017705">
    <property type="entry name" value="Ribonuclease_Y"/>
</dbReference>
<dbReference type="Pfam" id="PF00013">
    <property type="entry name" value="KH_1"/>
    <property type="match status" value="1"/>
</dbReference>
<dbReference type="InterPro" id="IPR003607">
    <property type="entry name" value="HD/PDEase_dom"/>
</dbReference>
<dbReference type="GO" id="GO:0004521">
    <property type="term" value="F:RNA endonuclease activity"/>
    <property type="evidence" value="ECO:0007669"/>
    <property type="project" value="UniProtKB-UniRule"/>
</dbReference>
<evidence type="ECO:0000256" key="1">
    <source>
        <dbReference type="ARBA" id="ARBA00022722"/>
    </source>
</evidence>
<gene>
    <name evidence="7 11" type="primary">rny</name>
    <name evidence="11" type="ORF">NCTC10138_01062</name>
</gene>
<reference evidence="11 12" key="1">
    <citation type="submission" date="2019-01" db="EMBL/GenBank/DDBJ databases">
        <authorList>
            <consortium name="Pathogen Informatics"/>
        </authorList>
    </citation>
    <scope>NUCLEOTIDE SEQUENCE [LARGE SCALE GENOMIC DNA]</scope>
    <source>
        <strain evidence="11 12">NCTC10138</strain>
    </source>
</reference>
<proteinExistence type="inferred from homology"/>
<dbReference type="SMART" id="SM00322">
    <property type="entry name" value="KH"/>
    <property type="match status" value="1"/>
</dbReference>
<dbReference type="SUPFAM" id="SSF109604">
    <property type="entry name" value="HD-domain/PDEase-like"/>
    <property type="match status" value="1"/>
</dbReference>
<dbReference type="FunFam" id="1.10.3210.10:FF:000003">
    <property type="entry name" value="Ribonuclease Y"/>
    <property type="match status" value="1"/>
</dbReference>
<feature type="coiled-coil region" evidence="9">
    <location>
        <begin position="32"/>
        <end position="63"/>
    </location>
</feature>
<organism evidence="11 12">
    <name type="scientific">Haploplasma axanthum</name>
    <name type="common">Acholeplasma axanthum</name>
    <dbReference type="NCBI Taxonomy" id="29552"/>
    <lineage>
        <taxon>Bacteria</taxon>
        <taxon>Bacillati</taxon>
        <taxon>Mycoplasmatota</taxon>
        <taxon>Mollicutes</taxon>
        <taxon>Acholeplasmatales</taxon>
        <taxon>Acholeplasmataceae</taxon>
        <taxon>Haploplasma</taxon>
    </lineage>
</organism>
<name>A0A449BE24_HAPAX</name>
<keyword evidence="7" id="KW-0812">Transmembrane</keyword>
<evidence type="ECO:0000256" key="2">
    <source>
        <dbReference type="ARBA" id="ARBA00022759"/>
    </source>
</evidence>
<evidence type="ECO:0000256" key="5">
    <source>
        <dbReference type="ARBA" id="ARBA00061537"/>
    </source>
</evidence>
<keyword evidence="1 7" id="KW-0540">Nuclease</keyword>
<dbReference type="OrthoDB" id="9803205at2"/>
<evidence type="ECO:0000256" key="9">
    <source>
        <dbReference type="SAM" id="Coils"/>
    </source>
</evidence>
<dbReference type="GO" id="GO:0006402">
    <property type="term" value="P:mRNA catabolic process"/>
    <property type="evidence" value="ECO:0007669"/>
    <property type="project" value="UniProtKB-UniRule"/>
</dbReference>
<keyword evidence="3 7" id="KW-0378">Hydrolase</keyword>
<dbReference type="GO" id="GO:0003723">
    <property type="term" value="F:RNA binding"/>
    <property type="evidence" value="ECO:0007669"/>
    <property type="project" value="UniProtKB-UniRule"/>
</dbReference>
<evidence type="ECO:0000256" key="6">
    <source>
        <dbReference type="ARBA" id="ARBA00073072"/>
    </source>
</evidence>
<sequence>MLTILTLNAVHVVISSLLALLIGLLIGYFVRVAQHEKSLKKSREMVEQIVEEGKKEAERHKREAVIEAKQEIFTLRKELDDDIKERRRLVVSQEEKLDLRETSLDRRSQYLDKREEQIGNKEIKIEERREELEQLNSKVEDVLREQETKLTEIANLSTDEAKAIIFDRVKDEVADEMANYIHEAEEEAKLTVDAKAKNLLTLAMQKYASDTTTERTVSVVTIPNDEMKGRIIGREGRNIRTLEALTGVDLIIDDTPEAVVLSGFDPIRREIAKRALETLVSDGRIHPGRIEEVVEKARAEVDIFIRECGENAVFEAQIGRIHPDLIKLLGRLNFRTSYGQNVLKHSIETAFLTGKLAAEIGENEMLARRAGLLHDIGKAVDHEVEGSHVEIGVNLAKRYKEPKEVIDAIASHHGDVEAETVIAVLVAAADALSAARPGSRSESVEAYMKRLEQLEEISNNVPGVDKSYAIQAGREVRVIVKSDEVDDLQTYKVAREIKEKIEENMSYPGTIKVTVIRETRATDVAK</sequence>
<keyword evidence="7" id="KW-0472">Membrane</keyword>
<keyword evidence="12" id="KW-1185">Reference proteome</keyword>
<comment type="subcellular location">
    <subcellularLocation>
        <location evidence="7">Cell membrane</location>
        <topology evidence="7">Single-pass membrane protein</topology>
    </subcellularLocation>
</comment>
<keyword evidence="9" id="KW-0175">Coiled coil</keyword>
<dbReference type="NCBIfam" id="TIGR03319">
    <property type="entry name" value="RNase_Y"/>
    <property type="match status" value="1"/>
</dbReference>
<feature type="transmembrane region" description="Helical" evidence="7">
    <location>
        <begin position="12"/>
        <end position="33"/>
    </location>
</feature>
<dbReference type="PROSITE" id="PS50084">
    <property type="entry name" value="KH_TYPE_1"/>
    <property type="match status" value="1"/>
</dbReference>
<dbReference type="NCBIfam" id="TIGR00277">
    <property type="entry name" value="HDIG"/>
    <property type="match status" value="1"/>
</dbReference>
<dbReference type="InterPro" id="IPR006674">
    <property type="entry name" value="HD_domain"/>
</dbReference>
<keyword evidence="2 7" id="KW-0255">Endonuclease</keyword>
<dbReference type="InterPro" id="IPR022711">
    <property type="entry name" value="RNase_Y_N"/>
</dbReference>
<dbReference type="InterPro" id="IPR004087">
    <property type="entry name" value="KH_dom"/>
</dbReference>
<dbReference type="Pfam" id="PF12072">
    <property type="entry name" value="RNase_Y_N"/>
    <property type="match status" value="1"/>
</dbReference>
<feature type="domain" description="HD" evidence="10">
    <location>
        <begin position="342"/>
        <end position="435"/>
    </location>
</feature>
<evidence type="ECO:0000256" key="8">
    <source>
        <dbReference type="NCBIfam" id="TIGR03319"/>
    </source>
</evidence>
<dbReference type="EC" id="3.1.-.-" evidence="7 8"/>
<evidence type="ECO:0000313" key="12">
    <source>
        <dbReference type="Proteomes" id="UP000289841"/>
    </source>
</evidence>
<dbReference type="PANTHER" id="PTHR12826">
    <property type="entry name" value="RIBONUCLEASE Y"/>
    <property type="match status" value="1"/>
</dbReference>
<dbReference type="CDD" id="cd22431">
    <property type="entry name" value="KH-I_RNaseY"/>
    <property type="match status" value="1"/>
</dbReference>
<dbReference type="CDD" id="cd00077">
    <property type="entry name" value="HDc"/>
    <property type="match status" value="1"/>
</dbReference>
<feature type="coiled-coil region" evidence="9">
    <location>
        <begin position="111"/>
        <end position="152"/>
    </location>
</feature>
<evidence type="ECO:0000259" key="10">
    <source>
        <dbReference type="PROSITE" id="PS51831"/>
    </source>
</evidence>
<dbReference type="SMART" id="SM00471">
    <property type="entry name" value="HDc"/>
    <property type="match status" value="1"/>
</dbReference>
<dbReference type="InterPro" id="IPR036612">
    <property type="entry name" value="KH_dom_type_1_sf"/>
</dbReference>
<dbReference type="GO" id="GO:0016787">
    <property type="term" value="F:hydrolase activity"/>
    <property type="evidence" value="ECO:0007669"/>
    <property type="project" value="UniProtKB-KW"/>
</dbReference>
<dbReference type="GO" id="GO:0005886">
    <property type="term" value="C:plasma membrane"/>
    <property type="evidence" value="ECO:0007669"/>
    <property type="project" value="UniProtKB-SubCell"/>
</dbReference>
<dbReference type="Proteomes" id="UP000289841">
    <property type="component" value="Chromosome"/>
</dbReference>
<dbReference type="PROSITE" id="PS51831">
    <property type="entry name" value="HD"/>
    <property type="match status" value="1"/>
</dbReference>
<dbReference type="EMBL" id="LR215048">
    <property type="protein sequence ID" value="VEU80682.1"/>
    <property type="molecule type" value="Genomic_DNA"/>
</dbReference>
<dbReference type="PANTHER" id="PTHR12826:SF15">
    <property type="entry name" value="RIBONUCLEASE Y"/>
    <property type="match status" value="1"/>
</dbReference>
<dbReference type="InterPro" id="IPR004088">
    <property type="entry name" value="KH_dom_type_1"/>
</dbReference>
<evidence type="ECO:0000256" key="7">
    <source>
        <dbReference type="HAMAP-Rule" id="MF_00335"/>
    </source>
</evidence>
<dbReference type="RefSeq" id="WP_035375545.1">
    <property type="nucleotide sequence ID" value="NZ_LR215048.1"/>
</dbReference>
<comment type="similarity">
    <text evidence="5 7">Belongs to the RNase Y family.</text>
</comment>
<keyword evidence="4 7" id="KW-0694">RNA-binding</keyword>
<dbReference type="HAMAP" id="MF_00335">
    <property type="entry name" value="RNase_Y"/>
    <property type="match status" value="1"/>
</dbReference>
<keyword evidence="7" id="KW-1003">Cell membrane</keyword>
<dbReference type="FunFam" id="3.30.1370.10:FF:000006">
    <property type="entry name" value="Ribonuclease Y"/>
    <property type="match status" value="1"/>
</dbReference>
<evidence type="ECO:0000256" key="4">
    <source>
        <dbReference type="ARBA" id="ARBA00022884"/>
    </source>
</evidence>
<evidence type="ECO:0000313" key="11">
    <source>
        <dbReference type="EMBL" id="VEU80682.1"/>
    </source>
</evidence>
<comment type="function">
    <text evidence="7">Endoribonuclease that initiates mRNA decay.</text>
</comment>
<dbReference type="KEGG" id="aaxa:NCTC10138_01062"/>
<protein>
    <recommendedName>
        <fullName evidence="6 7">Ribonuclease Y</fullName>
        <shortName evidence="7">RNase Y</shortName>
        <ecNumber evidence="7 8">3.1.-.-</ecNumber>
    </recommendedName>
</protein>
<dbReference type="SUPFAM" id="SSF54791">
    <property type="entry name" value="Eukaryotic type KH-domain (KH-domain type I)"/>
    <property type="match status" value="1"/>
</dbReference>
<evidence type="ECO:0000256" key="3">
    <source>
        <dbReference type="ARBA" id="ARBA00022801"/>
    </source>
</evidence>
<dbReference type="Gene3D" id="3.30.1370.10">
    <property type="entry name" value="K Homology domain, type 1"/>
    <property type="match status" value="1"/>
</dbReference>
<dbReference type="AlphaFoldDB" id="A0A449BE24"/>
<dbReference type="Gene3D" id="1.10.3210.10">
    <property type="entry name" value="Hypothetical protein af1432"/>
    <property type="match status" value="1"/>
</dbReference>
<dbReference type="Pfam" id="PF01966">
    <property type="entry name" value="HD"/>
    <property type="match status" value="1"/>
</dbReference>
<dbReference type="STRING" id="1278311.GCA_000428705_00331"/>
<keyword evidence="7" id="KW-1133">Transmembrane helix</keyword>
<accession>A0A449BE24</accession>
<dbReference type="InterPro" id="IPR006675">
    <property type="entry name" value="HDIG_dom"/>
</dbReference>